<dbReference type="KEGG" id="lgi:LOTGIDRAFT_239312"/>
<feature type="disulfide bond" evidence="5">
    <location>
        <begin position="276"/>
        <end position="319"/>
    </location>
</feature>
<dbReference type="Pfam" id="PF00084">
    <property type="entry name" value="Sushi"/>
    <property type="match status" value="8"/>
</dbReference>
<evidence type="ECO:0000313" key="8">
    <source>
        <dbReference type="EMBL" id="ESO96387.1"/>
    </source>
</evidence>
<keyword evidence="4" id="KW-0325">Glycoprotein</keyword>
<dbReference type="HOGENOM" id="CLU_297964_0_0_1"/>
<evidence type="ECO:0000256" key="4">
    <source>
        <dbReference type="ARBA" id="ARBA00023180"/>
    </source>
</evidence>
<feature type="domain" description="Sushi" evidence="7">
    <location>
        <begin position="274"/>
        <end position="334"/>
    </location>
</feature>
<keyword evidence="3 5" id="KW-1015">Disulfide bond</keyword>
<dbReference type="STRING" id="225164.V4AHJ9"/>
<dbReference type="SUPFAM" id="SSF57535">
    <property type="entry name" value="Complement control module/SCR domain"/>
    <property type="match status" value="9"/>
</dbReference>
<dbReference type="AlphaFoldDB" id="V4AHJ9"/>
<dbReference type="Pfam" id="PF25272">
    <property type="entry name" value="VERL_C"/>
    <property type="match status" value="1"/>
</dbReference>
<evidence type="ECO:0000313" key="9">
    <source>
        <dbReference type="Proteomes" id="UP000030746"/>
    </source>
</evidence>
<feature type="domain" description="Sushi" evidence="7">
    <location>
        <begin position="335"/>
        <end position="396"/>
    </location>
</feature>
<proteinExistence type="predicted"/>
<evidence type="ECO:0000256" key="2">
    <source>
        <dbReference type="ARBA" id="ARBA00022737"/>
    </source>
</evidence>
<evidence type="ECO:0000259" key="7">
    <source>
        <dbReference type="PROSITE" id="PS50923"/>
    </source>
</evidence>
<dbReference type="Gene3D" id="2.10.70.10">
    <property type="entry name" value="Complement Module, domain 1"/>
    <property type="match status" value="9"/>
</dbReference>
<evidence type="ECO:0000256" key="1">
    <source>
        <dbReference type="ARBA" id="ARBA00022659"/>
    </source>
</evidence>
<feature type="domain" description="Sushi" evidence="7">
    <location>
        <begin position="584"/>
        <end position="645"/>
    </location>
</feature>
<dbReference type="GeneID" id="20251026"/>
<evidence type="ECO:0000256" key="5">
    <source>
        <dbReference type="PROSITE-ProRule" id="PRU00302"/>
    </source>
</evidence>
<dbReference type="InterPro" id="IPR035976">
    <property type="entry name" value="Sushi/SCR/CCP_sf"/>
</dbReference>
<dbReference type="InterPro" id="IPR057371">
    <property type="entry name" value="VERL_C"/>
</dbReference>
<organism evidence="8 9">
    <name type="scientific">Lottia gigantea</name>
    <name type="common">Giant owl limpet</name>
    <dbReference type="NCBI Taxonomy" id="225164"/>
    <lineage>
        <taxon>Eukaryota</taxon>
        <taxon>Metazoa</taxon>
        <taxon>Spiralia</taxon>
        <taxon>Lophotrochozoa</taxon>
        <taxon>Mollusca</taxon>
        <taxon>Gastropoda</taxon>
        <taxon>Patellogastropoda</taxon>
        <taxon>Lottioidea</taxon>
        <taxon>Lottiidae</taxon>
        <taxon>Lottia</taxon>
    </lineage>
</organism>
<dbReference type="PANTHER" id="PTHR19325">
    <property type="entry name" value="COMPLEMENT COMPONENT-RELATED SUSHI DOMAIN-CONTAINING"/>
    <property type="match status" value="1"/>
</dbReference>
<comment type="caution">
    <text evidence="5">Lacks conserved residue(s) required for the propagation of feature annotation.</text>
</comment>
<feature type="disulfide bond" evidence="5">
    <location>
        <begin position="772"/>
        <end position="815"/>
    </location>
</feature>
<feature type="signal peptide" evidence="6">
    <location>
        <begin position="1"/>
        <end position="16"/>
    </location>
</feature>
<dbReference type="InterPro" id="IPR000436">
    <property type="entry name" value="Sushi_SCR_CCP_dom"/>
</dbReference>
<dbReference type="EMBL" id="KB201460">
    <property type="protein sequence ID" value="ESO96387.1"/>
    <property type="molecule type" value="Genomic_DNA"/>
</dbReference>
<reference evidence="8 9" key="1">
    <citation type="journal article" date="2013" name="Nature">
        <title>Insights into bilaterian evolution from three spiralian genomes.</title>
        <authorList>
            <person name="Simakov O."/>
            <person name="Marletaz F."/>
            <person name="Cho S.J."/>
            <person name="Edsinger-Gonzales E."/>
            <person name="Havlak P."/>
            <person name="Hellsten U."/>
            <person name="Kuo D.H."/>
            <person name="Larsson T."/>
            <person name="Lv J."/>
            <person name="Arendt D."/>
            <person name="Savage R."/>
            <person name="Osoegawa K."/>
            <person name="de Jong P."/>
            <person name="Grimwood J."/>
            <person name="Chapman J.A."/>
            <person name="Shapiro H."/>
            <person name="Aerts A."/>
            <person name="Otillar R.P."/>
            <person name="Terry A.Y."/>
            <person name="Boore J.L."/>
            <person name="Grigoriev I.V."/>
            <person name="Lindberg D.R."/>
            <person name="Seaver E.C."/>
            <person name="Weisblat D.A."/>
            <person name="Putnam N.H."/>
            <person name="Rokhsar D.S."/>
        </authorList>
    </citation>
    <scope>NUCLEOTIDE SEQUENCE [LARGE SCALE GENOMIC DNA]</scope>
</reference>
<feature type="chain" id="PRO_5004716859" description="Sushi domain-containing protein" evidence="6">
    <location>
        <begin position="17"/>
        <end position="1010"/>
    </location>
</feature>
<dbReference type="OrthoDB" id="406096at2759"/>
<evidence type="ECO:0000256" key="3">
    <source>
        <dbReference type="ARBA" id="ARBA00023157"/>
    </source>
</evidence>
<dbReference type="SMART" id="SM00032">
    <property type="entry name" value="CCP"/>
    <property type="match status" value="9"/>
</dbReference>
<feature type="domain" description="Sushi" evidence="7">
    <location>
        <begin position="770"/>
        <end position="832"/>
    </location>
</feature>
<sequence>MIRSLLLSIAVVGVGSLSLAPLLDSLIEISVNCGKKIDNDPVLKILTDVDIWATAKCNGGDQEFTSTDSVHYVLPAAISTKGNRCLFYQRENSDHYYVEVLVFYGERDSLILTKQKIVTAICNYGDFGKDSSAEQTIVDGPMAPTGIHNIVGDTVPSSELTLSIQTVDDQDAVGPLALDRRYSLFGTYTGSLANVGLKPVSCDAVSKNGDRYSVLIAGCGDGMIFDRTEGFITLGKTFRSPYFVAFHLSTSVDLSFDCNVTLCIPNCDGSSCETDCGIVTAFPISNSELDTCTGTKFEDTCTFMCTTGHDKTGTGISTCGADGIWTVPKISCIPKDCGDPPSGPNVIVNVVSSEYQGTVTYSCEAGYIEADGSKSITCPASGRWTETASDILQCTTPISCGDPPSGPNLELDVSGVEVGEMVTYTCAIGYREDGGESSVTCLPSGKWSGSQSDILQCIPIGCGDPPSGPNLELEVSGVEVGEMVTYTCAIGYREDGGESSVTCLPSEKWSGSQSDILQCIPISCGDPPSGPNLELEVSGVEVGEVVTYTCAIGYREDGGESSVTCLPSGKWSGSQSDILQCIPIGCGDPPSGPNLELEVSGVEVGEMVTYTCAIGYREDGGESSVTCLRSGKWSGSQSDILQCIPIGCGDPPSGPNLELDVSGVEVGEMVTYTCAFGYREDRGESSVTCLPSGKWSGSQSDILQCILVDCGTPPDGVNVEVNAINTEFGGIIMYECLPGYEEIEGIREISCDPSGVWIETQADILSCSPIDCGDPPKPSSEMVGLLASDTTVGSNVKYECRLFHYEIEGSAEKTCLETGEWSNANDDLICSQYKFLGCISNTDGDFITNVIESPMKLSECNDHCQENQFTIFVWKNDKSCGCVGFTLNMQQVECEKTCETVHHCGTTEPNTGAVYVVDSPVLGHQEACLTVQKTFYPTPNGNGDASICKIICLLNGSQFMGLKFGLVCFCASEEVNMAATADPSECQPCEPDSVVKCGSQTTIYAYQFQP</sequence>
<evidence type="ECO:0000256" key="6">
    <source>
        <dbReference type="SAM" id="SignalP"/>
    </source>
</evidence>
<dbReference type="RefSeq" id="XP_009052933.1">
    <property type="nucleotide sequence ID" value="XM_009054685.1"/>
</dbReference>
<dbReference type="PROSITE" id="PS50923">
    <property type="entry name" value="SUSHI"/>
    <property type="match status" value="9"/>
</dbReference>
<dbReference type="OMA" id="EECNYEC"/>
<keyword evidence="6" id="KW-0732">Signal</keyword>
<dbReference type="PANTHER" id="PTHR19325:SF560">
    <property type="entry name" value="SUSHI, VON WILLEBRAND FACTOR TYPE A, EGF AND PENTRAXIN DOMAIN-CONTAINING PROTEIN 1"/>
    <property type="match status" value="1"/>
</dbReference>
<feature type="domain" description="Sushi" evidence="7">
    <location>
        <begin position="460"/>
        <end position="521"/>
    </location>
</feature>
<dbReference type="InterPro" id="IPR050350">
    <property type="entry name" value="Compl-Cell_Adhes-Reg"/>
</dbReference>
<feature type="disulfide bond" evidence="5">
    <location>
        <begin position="305"/>
        <end position="332"/>
    </location>
</feature>
<feature type="domain" description="Sushi" evidence="7">
    <location>
        <begin position="398"/>
        <end position="459"/>
    </location>
</feature>
<keyword evidence="1 5" id="KW-0768">Sushi</keyword>
<keyword evidence="9" id="KW-1185">Reference proteome</keyword>
<dbReference type="CTD" id="20251026"/>
<protein>
    <recommendedName>
        <fullName evidence="7">Sushi domain-containing protein</fullName>
    </recommendedName>
</protein>
<keyword evidence="2" id="KW-0677">Repeat</keyword>
<feature type="domain" description="Sushi" evidence="7">
    <location>
        <begin position="708"/>
        <end position="769"/>
    </location>
</feature>
<name>V4AHJ9_LOTGI</name>
<dbReference type="CDD" id="cd00033">
    <property type="entry name" value="CCP"/>
    <property type="match status" value="8"/>
</dbReference>
<feature type="domain" description="Sushi" evidence="7">
    <location>
        <begin position="646"/>
        <end position="707"/>
    </location>
</feature>
<dbReference type="Proteomes" id="UP000030746">
    <property type="component" value="Unassembled WGS sequence"/>
</dbReference>
<accession>V4AHJ9</accession>
<gene>
    <name evidence="8" type="ORF">LOTGIDRAFT_239312</name>
</gene>
<feature type="domain" description="Sushi" evidence="7">
    <location>
        <begin position="522"/>
        <end position="583"/>
    </location>
</feature>